<keyword evidence="3" id="KW-1185">Reference proteome</keyword>
<reference evidence="2 3" key="1">
    <citation type="submission" date="2015-06" db="EMBL/GenBank/DDBJ databases">
        <title>Talaromyces atroroseus IBT 11181 draft genome.</title>
        <authorList>
            <person name="Rasmussen K.B."/>
            <person name="Rasmussen S."/>
            <person name="Petersen B."/>
            <person name="Sicheritz-Ponten T."/>
            <person name="Mortensen U.H."/>
            <person name="Thrane U."/>
        </authorList>
    </citation>
    <scope>NUCLEOTIDE SEQUENCE [LARGE SCALE GENOMIC DNA]</scope>
    <source>
        <strain evidence="2 3">IBT 11181</strain>
    </source>
</reference>
<dbReference type="PANTHER" id="PTHR47534">
    <property type="entry name" value="YALI0E05731P"/>
    <property type="match status" value="1"/>
</dbReference>
<dbReference type="InterPro" id="IPR036291">
    <property type="entry name" value="NAD(P)-bd_dom_sf"/>
</dbReference>
<keyword evidence="1" id="KW-0560">Oxidoreductase</keyword>
<dbReference type="Pfam" id="PF00106">
    <property type="entry name" value="adh_short"/>
    <property type="match status" value="1"/>
</dbReference>
<proteinExistence type="predicted"/>
<sequence length="337" mass="36386">MVELEKVRSSNKQVSTVLPPGLVAVYVGATSGIGELAMKALVKHSVQPRVYFVGRSQKAADRITSELKALNSAGEYIFIQADISLITGVDKVCQQIKARETAINLLVQSQGSMDMSTITSEKLRFSISLVHYSRARFIANLLPLIQESTGIRRVVSVLAGTKEGNVHVDDIQGWNIPLMSMRGHLATLVTLTMAHFAEHAPTVSFVHDFPGHVRSNFGREMKGVLKALGKVYQVVSPLFSTPGEEVGERHLFYSTSNRYPARSRNPNVVVPLPIGVPVAKGFDGKLGSGVYSVDGGGDECGPSVVALLGDLCQKGTVEEVWKDVAGEFIRITGVEAI</sequence>
<comment type="caution">
    <text evidence="2">The sequence shown here is derived from an EMBL/GenBank/DDBJ whole genome shotgun (WGS) entry which is preliminary data.</text>
</comment>
<evidence type="ECO:0000313" key="2">
    <source>
        <dbReference type="EMBL" id="OKL63756.1"/>
    </source>
</evidence>
<evidence type="ECO:0008006" key="4">
    <source>
        <dbReference type="Google" id="ProtNLM"/>
    </source>
</evidence>
<dbReference type="Gene3D" id="3.40.50.720">
    <property type="entry name" value="NAD(P)-binding Rossmann-like Domain"/>
    <property type="match status" value="1"/>
</dbReference>
<dbReference type="EMBL" id="LFMY01000001">
    <property type="protein sequence ID" value="OKL63756.1"/>
    <property type="molecule type" value="Genomic_DNA"/>
</dbReference>
<dbReference type="RefSeq" id="XP_020123877.1">
    <property type="nucleotide sequence ID" value="XM_020260573.1"/>
</dbReference>
<dbReference type="PANTHER" id="PTHR47534:SF3">
    <property type="entry name" value="ALCOHOL DEHYDROGENASE-LIKE C-TERMINAL DOMAIN-CONTAINING PROTEIN"/>
    <property type="match status" value="1"/>
</dbReference>
<dbReference type="Proteomes" id="UP000214365">
    <property type="component" value="Unassembled WGS sequence"/>
</dbReference>
<dbReference type="GO" id="GO:0016491">
    <property type="term" value="F:oxidoreductase activity"/>
    <property type="evidence" value="ECO:0007669"/>
    <property type="project" value="UniProtKB-KW"/>
</dbReference>
<dbReference type="STRING" id="1441469.A0A225B8N3"/>
<dbReference type="SUPFAM" id="SSF51735">
    <property type="entry name" value="NAD(P)-binding Rossmann-fold domains"/>
    <property type="match status" value="1"/>
</dbReference>
<protein>
    <recommendedName>
        <fullName evidence="4">Ketoreductase (KR) domain-containing protein</fullName>
    </recommendedName>
</protein>
<evidence type="ECO:0000313" key="3">
    <source>
        <dbReference type="Proteomes" id="UP000214365"/>
    </source>
</evidence>
<dbReference type="GeneID" id="31000489"/>
<organism evidence="2 3">
    <name type="scientific">Talaromyces atroroseus</name>
    <dbReference type="NCBI Taxonomy" id="1441469"/>
    <lineage>
        <taxon>Eukaryota</taxon>
        <taxon>Fungi</taxon>
        <taxon>Dikarya</taxon>
        <taxon>Ascomycota</taxon>
        <taxon>Pezizomycotina</taxon>
        <taxon>Eurotiomycetes</taxon>
        <taxon>Eurotiomycetidae</taxon>
        <taxon>Eurotiales</taxon>
        <taxon>Trichocomaceae</taxon>
        <taxon>Talaromyces</taxon>
        <taxon>Talaromyces sect. Trachyspermi</taxon>
    </lineage>
</organism>
<dbReference type="OrthoDB" id="2898509at2759"/>
<name>A0A225B8N3_TALAT</name>
<dbReference type="AlphaFoldDB" id="A0A225B8N3"/>
<accession>A0A225B8N3</accession>
<dbReference type="InterPro" id="IPR052228">
    <property type="entry name" value="Sec_Metab_Biosynth_Oxidored"/>
</dbReference>
<dbReference type="InterPro" id="IPR002347">
    <property type="entry name" value="SDR_fam"/>
</dbReference>
<evidence type="ECO:0000256" key="1">
    <source>
        <dbReference type="ARBA" id="ARBA00023002"/>
    </source>
</evidence>
<gene>
    <name evidence="2" type="ORF">UA08_00734</name>
</gene>